<dbReference type="EMBL" id="MW396859">
    <property type="protein sequence ID" value="QSE36482.1"/>
    <property type="molecule type" value="Genomic_DNA"/>
</dbReference>
<accession>A0A896ZDA1</accession>
<keyword evidence="1" id="KW-0614">Plasmid</keyword>
<organism evidence="1">
    <name type="scientific">Shigella sonnei</name>
    <dbReference type="NCBI Taxonomy" id="624"/>
    <lineage>
        <taxon>Bacteria</taxon>
        <taxon>Pseudomonadati</taxon>
        <taxon>Pseudomonadota</taxon>
        <taxon>Gammaproteobacteria</taxon>
        <taxon>Enterobacterales</taxon>
        <taxon>Enterobacteriaceae</taxon>
        <taxon>Shigella</taxon>
    </lineage>
</organism>
<reference evidence="1" key="1">
    <citation type="submission" date="2020-12" db="EMBL/GenBank/DDBJ databases">
        <authorList>
            <person name="Locke R.K."/>
        </authorList>
    </citation>
    <scope>NUCLEOTIDE SEQUENCE</scope>
    <source>
        <strain evidence="1">893916</strain>
        <plasmid evidence="1">pINV</plasmid>
    </source>
</reference>
<proteinExistence type="predicted"/>
<sequence length="30" mass="3681">MKSMMFMSESNNPLPQSELNEYIMRSKYMY</sequence>
<geneLocation type="plasmid" evidence="1">
    <name>pINV</name>
</geneLocation>
<evidence type="ECO:0000313" key="1">
    <source>
        <dbReference type="EMBL" id="QSE36482.1"/>
    </source>
</evidence>
<reference evidence="1" key="2">
    <citation type="submission" date="2021-03" db="EMBL/GenBank/DDBJ databases">
        <title>Acquisition and loss of CTX-M plasmids in Shigella species associated with MSM transmission in the UK.</title>
        <authorList>
            <person name="Greig D.R."/>
            <person name="Jenkins C."/>
            <person name="Dallman T.J."/>
            <person name="Cowley L.A."/>
        </authorList>
    </citation>
    <scope>NUCLEOTIDE SEQUENCE</scope>
    <source>
        <strain evidence="1">893916</strain>
        <plasmid evidence="1">pINV</plasmid>
    </source>
</reference>
<protein>
    <submittedName>
        <fullName evidence="1">Uncharacterized protein</fullName>
    </submittedName>
</protein>
<gene>
    <name evidence="1" type="ORF">NOOHOHFM_00190</name>
</gene>
<dbReference type="AlphaFoldDB" id="A0A896ZDA1"/>
<name>A0A896ZDA1_SHISO</name>